<dbReference type="GO" id="GO:0003735">
    <property type="term" value="F:structural constituent of ribosome"/>
    <property type="evidence" value="ECO:0007669"/>
    <property type="project" value="InterPro"/>
</dbReference>
<dbReference type="STRING" id="661478.OP10G_0609"/>
<dbReference type="Gene3D" id="3.90.1030.10">
    <property type="entry name" value="Ribosomal protein L17"/>
    <property type="match status" value="1"/>
</dbReference>
<dbReference type="NCBIfam" id="TIGR00059">
    <property type="entry name" value="L17"/>
    <property type="match status" value="1"/>
</dbReference>
<evidence type="ECO:0000256" key="5">
    <source>
        <dbReference type="RuleBase" id="RU000660"/>
    </source>
</evidence>
<keyword evidence="8" id="KW-1185">Reference proteome</keyword>
<dbReference type="GO" id="GO:0006412">
    <property type="term" value="P:translation"/>
    <property type="evidence" value="ECO:0007669"/>
    <property type="project" value="UniProtKB-UniRule"/>
</dbReference>
<dbReference type="HOGENOM" id="CLU_074407_2_0_0"/>
<dbReference type="RefSeq" id="WP_025227368.1">
    <property type="nucleotide sequence ID" value="NZ_CP007139.1"/>
</dbReference>
<reference evidence="7 8" key="1">
    <citation type="journal article" date="2014" name="PLoS ONE">
        <title>The first complete genome sequence of the class fimbriimonadia in the phylum armatimonadetes.</title>
        <authorList>
            <person name="Hu Z.Y."/>
            <person name="Wang Y.Z."/>
            <person name="Im W.T."/>
            <person name="Wang S.Y."/>
            <person name="Zhao G.P."/>
            <person name="Zheng H.J."/>
            <person name="Quan Z.X."/>
        </authorList>
    </citation>
    <scope>NUCLEOTIDE SEQUENCE [LARGE SCALE GENOMIC DNA]</scope>
    <source>
        <strain evidence="7">Gsoil 348</strain>
    </source>
</reference>
<dbReference type="KEGG" id="fgi:OP10G_0609"/>
<dbReference type="Proteomes" id="UP000027982">
    <property type="component" value="Chromosome"/>
</dbReference>
<comment type="subunit">
    <text evidence="4">Part of the 50S ribosomal subunit. Contacts protein L32.</text>
</comment>
<keyword evidence="3 4" id="KW-0687">Ribonucleoprotein</keyword>
<dbReference type="OrthoDB" id="9809073at2"/>
<dbReference type="Pfam" id="PF01196">
    <property type="entry name" value="Ribosomal_L17"/>
    <property type="match status" value="1"/>
</dbReference>
<organism evidence="7 8">
    <name type="scientific">Fimbriimonas ginsengisoli Gsoil 348</name>
    <dbReference type="NCBI Taxonomy" id="661478"/>
    <lineage>
        <taxon>Bacteria</taxon>
        <taxon>Bacillati</taxon>
        <taxon>Armatimonadota</taxon>
        <taxon>Fimbriimonadia</taxon>
        <taxon>Fimbriimonadales</taxon>
        <taxon>Fimbriimonadaceae</taxon>
        <taxon>Fimbriimonas</taxon>
    </lineage>
</organism>
<keyword evidence="2 4" id="KW-0689">Ribosomal protein</keyword>
<evidence type="ECO:0000256" key="4">
    <source>
        <dbReference type="HAMAP-Rule" id="MF_01368"/>
    </source>
</evidence>
<dbReference type="eggNOG" id="COG0203">
    <property type="taxonomic scope" value="Bacteria"/>
</dbReference>
<dbReference type="GO" id="GO:0015934">
    <property type="term" value="C:large ribosomal subunit"/>
    <property type="evidence" value="ECO:0007669"/>
    <property type="project" value="TreeGrafter"/>
</dbReference>
<dbReference type="AlphaFoldDB" id="A0A068NKL4"/>
<evidence type="ECO:0000256" key="6">
    <source>
        <dbReference type="SAM" id="MobiDB-lite"/>
    </source>
</evidence>
<evidence type="ECO:0000256" key="2">
    <source>
        <dbReference type="ARBA" id="ARBA00022980"/>
    </source>
</evidence>
<dbReference type="PANTHER" id="PTHR14413:SF16">
    <property type="entry name" value="LARGE RIBOSOMAL SUBUNIT PROTEIN BL17M"/>
    <property type="match status" value="1"/>
</dbReference>
<dbReference type="InterPro" id="IPR000456">
    <property type="entry name" value="Ribosomal_bL17"/>
</dbReference>
<dbReference type="SUPFAM" id="SSF64263">
    <property type="entry name" value="Prokaryotic ribosomal protein L17"/>
    <property type="match status" value="1"/>
</dbReference>
<dbReference type="HAMAP" id="MF_01368">
    <property type="entry name" value="Ribosomal_bL17"/>
    <property type="match status" value="1"/>
</dbReference>
<accession>A0A068NKL4</accession>
<evidence type="ECO:0000313" key="7">
    <source>
        <dbReference type="EMBL" id="AIE83977.1"/>
    </source>
</evidence>
<dbReference type="InterPro" id="IPR036373">
    <property type="entry name" value="Ribosomal_bL17_sf"/>
</dbReference>
<dbReference type="PANTHER" id="PTHR14413">
    <property type="entry name" value="RIBOSOMAL PROTEIN L17"/>
    <property type="match status" value="1"/>
</dbReference>
<comment type="similarity">
    <text evidence="1 4 5">Belongs to the bacterial ribosomal protein bL17 family.</text>
</comment>
<feature type="region of interest" description="Disordered" evidence="6">
    <location>
        <begin position="71"/>
        <end position="90"/>
    </location>
</feature>
<evidence type="ECO:0000256" key="3">
    <source>
        <dbReference type="ARBA" id="ARBA00023274"/>
    </source>
</evidence>
<protein>
    <recommendedName>
        <fullName evidence="4">Large ribosomal subunit protein bL17</fullName>
    </recommendedName>
</protein>
<gene>
    <name evidence="4" type="primary">rplQ</name>
    <name evidence="7" type="ORF">OP10G_0609</name>
</gene>
<proteinExistence type="inferred from homology"/>
<dbReference type="EMBL" id="CP007139">
    <property type="protein sequence ID" value="AIE83977.1"/>
    <property type="molecule type" value="Genomic_DNA"/>
</dbReference>
<name>A0A068NKL4_FIMGI</name>
<evidence type="ECO:0000313" key="8">
    <source>
        <dbReference type="Proteomes" id="UP000027982"/>
    </source>
</evidence>
<evidence type="ECO:0000256" key="1">
    <source>
        <dbReference type="ARBA" id="ARBA00008777"/>
    </source>
</evidence>
<sequence length="150" mass="16968">MRHLVDHRKLGLPSDQRMALLTNLQRQFIRHGYTRTTMGRAKELQRLVEKLITLTKMEDGIEARRRARKVLVGHSSSSPKPEKLLAGKTQGEKTQILADRSLINGEDLVAHLFNEIGPRFKDRPGGYTRITRLGPRRGDGAPEAVLELVI</sequence>